<feature type="domain" description="MYND-type" evidence="6">
    <location>
        <begin position="138"/>
        <end position="181"/>
    </location>
</feature>
<evidence type="ECO:0000256" key="5">
    <source>
        <dbReference type="SAM" id="MobiDB-lite"/>
    </source>
</evidence>
<accession>A0A2S5BHC3</accession>
<evidence type="ECO:0000256" key="1">
    <source>
        <dbReference type="ARBA" id="ARBA00022723"/>
    </source>
</evidence>
<evidence type="ECO:0000256" key="2">
    <source>
        <dbReference type="ARBA" id="ARBA00022771"/>
    </source>
</evidence>
<protein>
    <recommendedName>
        <fullName evidence="6">MYND-type domain-containing protein</fullName>
    </recommendedName>
</protein>
<proteinExistence type="predicted"/>
<dbReference type="Proteomes" id="UP000237144">
    <property type="component" value="Unassembled WGS sequence"/>
</dbReference>
<name>A0A2S5BHC3_9BASI</name>
<dbReference type="AlphaFoldDB" id="A0A2S5BHC3"/>
<keyword evidence="3" id="KW-0862">Zinc</keyword>
<evidence type="ECO:0000256" key="3">
    <source>
        <dbReference type="ARBA" id="ARBA00022833"/>
    </source>
</evidence>
<dbReference type="EMBL" id="PJQD01000008">
    <property type="protein sequence ID" value="POY76162.1"/>
    <property type="molecule type" value="Genomic_DNA"/>
</dbReference>
<evidence type="ECO:0000313" key="7">
    <source>
        <dbReference type="EMBL" id="POY76162.1"/>
    </source>
</evidence>
<dbReference type="OrthoDB" id="3149405at2759"/>
<evidence type="ECO:0000313" key="8">
    <source>
        <dbReference type="Proteomes" id="UP000237144"/>
    </source>
</evidence>
<dbReference type="GO" id="GO:0008270">
    <property type="term" value="F:zinc ion binding"/>
    <property type="evidence" value="ECO:0007669"/>
    <property type="project" value="UniProtKB-KW"/>
</dbReference>
<dbReference type="Pfam" id="PF01753">
    <property type="entry name" value="zf-MYND"/>
    <property type="match status" value="1"/>
</dbReference>
<sequence length="215" mass="24446">MALPVQARTETIENGVKTVRLTWTVDTDSGADRPRIALGRTADALVLVAADKQDREERFDEAYLSSLSVLVNQDPYPGFTMSGKQMIWVKDYSENKGIVPQLERAGFLRLVGSKIKQGLVELPLAEVTLDDTEMIQQCAKCGQWETSDTSPRYKRCSKCKRRYYCSAEHQHEDWSTHRADCKDLVKMRFADVENRRREAGWNPTNTSKIADPEEA</sequence>
<evidence type="ECO:0000259" key="6">
    <source>
        <dbReference type="PROSITE" id="PS50865"/>
    </source>
</evidence>
<organism evidence="7 8">
    <name type="scientific">Rhodotorula taiwanensis</name>
    <dbReference type="NCBI Taxonomy" id="741276"/>
    <lineage>
        <taxon>Eukaryota</taxon>
        <taxon>Fungi</taxon>
        <taxon>Dikarya</taxon>
        <taxon>Basidiomycota</taxon>
        <taxon>Pucciniomycotina</taxon>
        <taxon>Microbotryomycetes</taxon>
        <taxon>Sporidiobolales</taxon>
        <taxon>Sporidiobolaceae</taxon>
        <taxon>Rhodotorula</taxon>
    </lineage>
</organism>
<comment type="caution">
    <text evidence="7">The sequence shown here is derived from an EMBL/GenBank/DDBJ whole genome shotgun (WGS) entry which is preliminary data.</text>
</comment>
<dbReference type="STRING" id="741276.A0A2S5BHC3"/>
<dbReference type="PROSITE" id="PS01360">
    <property type="entry name" value="ZF_MYND_1"/>
    <property type="match status" value="1"/>
</dbReference>
<keyword evidence="1" id="KW-0479">Metal-binding</keyword>
<keyword evidence="8" id="KW-1185">Reference proteome</keyword>
<dbReference type="Gene3D" id="6.10.140.2220">
    <property type="match status" value="1"/>
</dbReference>
<reference evidence="7 8" key="1">
    <citation type="journal article" date="2018" name="Front. Microbiol.">
        <title>Prospects for Fungal Bioremediation of Acidic Radioactive Waste Sites: Characterization and Genome Sequence of Rhodotorula taiwanensis MD1149.</title>
        <authorList>
            <person name="Tkavc R."/>
            <person name="Matrosova V.Y."/>
            <person name="Grichenko O.E."/>
            <person name="Gostincar C."/>
            <person name="Volpe R.P."/>
            <person name="Klimenkova P."/>
            <person name="Gaidamakova E.K."/>
            <person name="Zhou C.E."/>
            <person name="Stewart B.J."/>
            <person name="Lyman M.G."/>
            <person name="Malfatti S.A."/>
            <person name="Rubinfeld B."/>
            <person name="Courtot M."/>
            <person name="Singh J."/>
            <person name="Dalgard C.L."/>
            <person name="Hamilton T."/>
            <person name="Frey K.G."/>
            <person name="Gunde-Cimerman N."/>
            <person name="Dugan L."/>
            <person name="Daly M.J."/>
        </authorList>
    </citation>
    <scope>NUCLEOTIDE SEQUENCE [LARGE SCALE GENOMIC DNA]</scope>
    <source>
        <strain evidence="7 8">MD1149</strain>
    </source>
</reference>
<dbReference type="InterPro" id="IPR002893">
    <property type="entry name" value="Znf_MYND"/>
</dbReference>
<dbReference type="PROSITE" id="PS50865">
    <property type="entry name" value="ZF_MYND_2"/>
    <property type="match status" value="1"/>
</dbReference>
<gene>
    <name evidence="7" type="ORF">BMF94_0885</name>
</gene>
<dbReference type="SUPFAM" id="SSF144232">
    <property type="entry name" value="HIT/MYND zinc finger-like"/>
    <property type="match status" value="1"/>
</dbReference>
<evidence type="ECO:0000256" key="4">
    <source>
        <dbReference type="PROSITE-ProRule" id="PRU00134"/>
    </source>
</evidence>
<feature type="region of interest" description="Disordered" evidence="5">
    <location>
        <begin position="195"/>
        <end position="215"/>
    </location>
</feature>
<keyword evidence="2 4" id="KW-0863">Zinc-finger</keyword>